<organism evidence="1 2">
    <name type="scientific">Ilyodon furcidens</name>
    <name type="common">goldbreast splitfin</name>
    <dbReference type="NCBI Taxonomy" id="33524"/>
    <lineage>
        <taxon>Eukaryota</taxon>
        <taxon>Metazoa</taxon>
        <taxon>Chordata</taxon>
        <taxon>Craniata</taxon>
        <taxon>Vertebrata</taxon>
        <taxon>Euteleostomi</taxon>
        <taxon>Actinopterygii</taxon>
        <taxon>Neopterygii</taxon>
        <taxon>Teleostei</taxon>
        <taxon>Neoteleostei</taxon>
        <taxon>Acanthomorphata</taxon>
        <taxon>Ovalentaria</taxon>
        <taxon>Atherinomorphae</taxon>
        <taxon>Cyprinodontiformes</taxon>
        <taxon>Goodeidae</taxon>
        <taxon>Ilyodon</taxon>
    </lineage>
</organism>
<evidence type="ECO:0000313" key="2">
    <source>
        <dbReference type="Proteomes" id="UP001482620"/>
    </source>
</evidence>
<reference evidence="1 2" key="1">
    <citation type="submission" date="2021-06" db="EMBL/GenBank/DDBJ databases">
        <authorList>
            <person name="Palmer J.M."/>
        </authorList>
    </citation>
    <scope>NUCLEOTIDE SEQUENCE [LARGE SCALE GENOMIC DNA]</scope>
    <source>
        <strain evidence="2">if_2019</strain>
        <tissue evidence="1">Muscle</tissue>
    </source>
</reference>
<evidence type="ECO:0000313" key="1">
    <source>
        <dbReference type="EMBL" id="MEQ2223519.1"/>
    </source>
</evidence>
<protein>
    <submittedName>
        <fullName evidence="1">Uncharacterized protein</fullName>
    </submittedName>
</protein>
<dbReference type="EMBL" id="JAHRIQ010008369">
    <property type="protein sequence ID" value="MEQ2223519.1"/>
    <property type="molecule type" value="Genomic_DNA"/>
</dbReference>
<gene>
    <name evidence="1" type="ORF">ILYODFUR_037533</name>
</gene>
<keyword evidence="2" id="KW-1185">Reference proteome</keyword>
<comment type="caution">
    <text evidence="1">The sequence shown here is derived from an EMBL/GenBank/DDBJ whole genome shotgun (WGS) entry which is preliminary data.</text>
</comment>
<sequence>MLYNIVVFNIGKLDLNVVANENTWVVKFKKIKSKNLSLEMPDTYCWKFSTSKKYFSPILLQSDYKFYYPTRVIPGVDFCLEKLIWYWLIEWKRRDKRGIYPGSWKLFLHSKHN</sequence>
<proteinExistence type="predicted"/>
<accession>A0ABV0SSI5</accession>
<name>A0ABV0SSI5_9TELE</name>
<dbReference type="Proteomes" id="UP001482620">
    <property type="component" value="Unassembled WGS sequence"/>
</dbReference>